<evidence type="ECO:0000256" key="5">
    <source>
        <dbReference type="ARBA" id="ARBA00023163"/>
    </source>
</evidence>
<proteinExistence type="predicted"/>
<organism evidence="9 10">
    <name type="scientific">Nelumbo nucifera</name>
    <name type="common">Sacred lotus</name>
    <dbReference type="NCBI Taxonomy" id="4432"/>
    <lineage>
        <taxon>Eukaryota</taxon>
        <taxon>Viridiplantae</taxon>
        <taxon>Streptophyta</taxon>
        <taxon>Embryophyta</taxon>
        <taxon>Tracheophyta</taxon>
        <taxon>Spermatophyta</taxon>
        <taxon>Magnoliopsida</taxon>
        <taxon>Proteales</taxon>
        <taxon>Nelumbonaceae</taxon>
        <taxon>Nelumbo</taxon>
    </lineage>
</organism>
<dbReference type="RefSeq" id="XP_010270235.1">
    <property type="nucleotide sequence ID" value="XM_010271933.2"/>
</dbReference>
<dbReference type="Proteomes" id="UP000189703">
    <property type="component" value="Unplaced"/>
</dbReference>
<feature type="region of interest" description="Disordered" evidence="7">
    <location>
        <begin position="624"/>
        <end position="657"/>
    </location>
</feature>
<dbReference type="Gene3D" id="1.10.10.60">
    <property type="entry name" value="Homeodomain-like"/>
    <property type="match status" value="1"/>
</dbReference>
<evidence type="ECO:0000256" key="4">
    <source>
        <dbReference type="ARBA" id="ARBA00023125"/>
    </source>
</evidence>
<evidence type="ECO:0000313" key="9">
    <source>
        <dbReference type="Proteomes" id="UP000189703"/>
    </source>
</evidence>
<dbReference type="SUPFAM" id="SSF109715">
    <property type="entry name" value="DEK C-terminal domain"/>
    <property type="match status" value="1"/>
</dbReference>
<feature type="compositionally biased region" description="Basic and acidic residues" evidence="7">
    <location>
        <begin position="199"/>
        <end position="219"/>
    </location>
</feature>
<dbReference type="KEGG" id="nnu:104606629"/>
<evidence type="ECO:0000256" key="1">
    <source>
        <dbReference type="ARBA" id="ARBA00004604"/>
    </source>
</evidence>
<evidence type="ECO:0000256" key="2">
    <source>
        <dbReference type="ARBA" id="ARBA00022853"/>
    </source>
</evidence>
<dbReference type="InterPro" id="IPR044198">
    <property type="entry name" value="DEK"/>
</dbReference>
<feature type="compositionally biased region" description="Basic and acidic residues" evidence="7">
    <location>
        <begin position="161"/>
        <end position="192"/>
    </location>
</feature>
<accession>A0A1U8AQU3</accession>
<keyword evidence="2" id="KW-0156">Chromatin regulator</keyword>
<name>A0A1U8AQU3_NELNU</name>
<protein>
    <submittedName>
        <fullName evidence="10 11">DNA ligase 1</fullName>
    </submittedName>
</protein>
<keyword evidence="10 11" id="KW-0436">Ligase</keyword>
<dbReference type="PROSITE" id="PS51998">
    <property type="entry name" value="DEK_C"/>
    <property type="match status" value="1"/>
</dbReference>
<reference evidence="10 11" key="1">
    <citation type="submission" date="2025-04" db="UniProtKB">
        <authorList>
            <consortium name="RefSeq"/>
        </authorList>
    </citation>
    <scope>IDENTIFICATION</scope>
</reference>
<dbReference type="OMA" id="WHENEDK"/>
<feature type="compositionally biased region" description="Basic and acidic residues" evidence="7">
    <location>
        <begin position="128"/>
        <end position="145"/>
    </location>
</feature>
<keyword evidence="3" id="KW-0805">Transcription regulation</keyword>
<keyword evidence="9" id="KW-1185">Reference proteome</keyword>
<dbReference type="GO" id="GO:2000779">
    <property type="term" value="P:regulation of double-strand break repair"/>
    <property type="evidence" value="ECO:0000318"/>
    <property type="project" value="GO_Central"/>
</dbReference>
<dbReference type="GO" id="GO:0005634">
    <property type="term" value="C:nucleus"/>
    <property type="evidence" value="ECO:0000318"/>
    <property type="project" value="GO_Central"/>
</dbReference>
<dbReference type="GO" id="GO:0016874">
    <property type="term" value="F:ligase activity"/>
    <property type="evidence" value="ECO:0007669"/>
    <property type="project" value="UniProtKB-KW"/>
</dbReference>
<feature type="compositionally biased region" description="Basic and acidic residues" evidence="7">
    <location>
        <begin position="553"/>
        <end position="574"/>
    </location>
</feature>
<dbReference type="GO" id="GO:0042393">
    <property type="term" value="F:histone binding"/>
    <property type="evidence" value="ECO:0000318"/>
    <property type="project" value="GO_Central"/>
</dbReference>
<feature type="compositionally biased region" description="Basic and acidic residues" evidence="7">
    <location>
        <begin position="29"/>
        <end position="113"/>
    </location>
</feature>
<dbReference type="AlphaFoldDB" id="A0A1U8AQU3"/>
<dbReference type="OrthoDB" id="370884at2759"/>
<dbReference type="RefSeq" id="XP_010270234.1">
    <property type="nucleotide sequence ID" value="XM_010271932.2"/>
</dbReference>
<evidence type="ECO:0000256" key="6">
    <source>
        <dbReference type="ARBA" id="ARBA00023242"/>
    </source>
</evidence>
<dbReference type="Pfam" id="PF08766">
    <property type="entry name" value="DEK_C"/>
    <property type="match status" value="1"/>
</dbReference>
<dbReference type="STRING" id="4432.A0A1U8AQU3"/>
<dbReference type="InterPro" id="IPR014876">
    <property type="entry name" value="DEK_C"/>
</dbReference>
<dbReference type="eggNOG" id="KOG2266">
    <property type="taxonomic scope" value="Eukaryota"/>
</dbReference>
<feature type="compositionally biased region" description="Basic and acidic residues" evidence="7">
    <location>
        <begin position="646"/>
        <end position="657"/>
    </location>
</feature>
<feature type="compositionally biased region" description="Acidic residues" evidence="7">
    <location>
        <begin position="146"/>
        <end position="160"/>
    </location>
</feature>
<keyword evidence="6" id="KW-0539">Nucleus</keyword>
<gene>
    <name evidence="10 11" type="primary">LOC104606629</name>
</gene>
<sequence length="657" mass="74220">MAEAETVTDVADAPANGFCPPEDTGENATLKKEEDNNGVKEMEGHSKEDEKTEAVKMDEDCKLKEEEGKMEESETVKTEEQTGSRTEEESEVKGEEKSEESREEKTKSKETKWGKGSKRRGRGWKVGKKQETDKMNVDNDLKEEREIEEPETPQVEEENDSKEGESGEKVEEKDKESKEVKTKEEEKKEGNGSKKRGRERNIGEKQEASKKDVTEENTKDPTTPVLSSFDRPVRERKSVERLVISIEKEAAKEFHIEKGRGTPLKDIPNVAYKLSRRKTDETFKLLHLILFGRRAKASHVKSNISQFSGFIWHENEEKQKLKIKEKLDKCVKEKLLEFCDVLDIHVAKATTRKEDIVTKLIDFLAAPQATTDVLLAEKELSGKTRKRKRVLKRSASKSGDTSTRSSRKKQRSEDTQKQKGKKSAAEIEDESEEENGVPGGSEDEASDHSEREEREDESADESAEETKKRRRGSKKPTPKKESAGKTKTKKIATPKKASPIQSPKRTPSKSSSRHSKADSTSITNPKVSRKKKIEETTKKKSSTPVKSATKKKGTSEKSGKKAIEEEEMKPSEDELRDAICEILKEVDFNTATFTDILKQLARRFDTDLTSRKSAIKVMIQEELTKLADEAEENEDDEDGEGDADKDDPKPTSHVVET</sequence>
<evidence type="ECO:0000313" key="11">
    <source>
        <dbReference type="RefSeq" id="XP_010270235.1"/>
    </source>
</evidence>
<keyword evidence="4" id="KW-0238">DNA-binding</keyword>
<feature type="compositionally biased region" description="Basic residues" evidence="7">
    <location>
        <begin position="468"/>
        <end position="477"/>
    </location>
</feature>
<feature type="region of interest" description="Disordered" evidence="7">
    <location>
        <begin position="1"/>
        <end position="232"/>
    </location>
</feature>
<evidence type="ECO:0000259" key="8">
    <source>
        <dbReference type="PROSITE" id="PS51998"/>
    </source>
</evidence>
<dbReference type="GO" id="GO:0005730">
    <property type="term" value="C:nucleolus"/>
    <property type="evidence" value="ECO:0007669"/>
    <property type="project" value="UniProtKB-SubCell"/>
</dbReference>
<comment type="subcellular location">
    <subcellularLocation>
        <location evidence="1">Nucleus</location>
        <location evidence="1">Nucleolus</location>
    </subcellularLocation>
</comment>
<dbReference type="GO" id="GO:0003677">
    <property type="term" value="F:DNA binding"/>
    <property type="evidence" value="ECO:0007669"/>
    <property type="project" value="UniProtKB-KW"/>
</dbReference>
<feature type="domain" description="DEK-C" evidence="8">
    <location>
        <begin position="569"/>
        <end position="624"/>
    </location>
</feature>
<feature type="compositionally biased region" description="Low complexity" evidence="7">
    <location>
        <begin position="494"/>
        <end position="510"/>
    </location>
</feature>
<feature type="compositionally biased region" description="Acidic residues" evidence="7">
    <location>
        <begin position="426"/>
        <end position="445"/>
    </location>
</feature>
<feature type="compositionally biased region" description="Basic residues" evidence="7">
    <location>
        <begin position="115"/>
        <end position="127"/>
    </location>
</feature>
<dbReference type="GO" id="GO:0006325">
    <property type="term" value="P:chromatin organization"/>
    <property type="evidence" value="ECO:0007669"/>
    <property type="project" value="UniProtKB-KW"/>
</dbReference>
<evidence type="ECO:0000256" key="3">
    <source>
        <dbReference type="ARBA" id="ARBA00023015"/>
    </source>
</evidence>
<dbReference type="FunFam" id="1.10.10.60:FF:000220">
    <property type="entry name" value="DEK domain-containing chromatin associated protein"/>
    <property type="match status" value="1"/>
</dbReference>
<feature type="compositionally biased region" description="Acidic residues" evidence="7">
    <location>
        <begin position="629"/>
        <end position="645"/>
    </location>
</feature>
<keyword evidence="5" id="KW-0804">Transcription</keyword>
<evidence type="ECO:0000256" key="7">
    <source>
        <dbReference type="SAM" id="MobiDB-lite"/>
    </source>
</evidence>
<feature type="compositionally biased region" description="Acidic residues" evidence="7">
    <location>
        <begin position="453"/>
        <end position="463"/>
    </location>
</feature>
<evidence type="ECO:0000313" key="10">
    <source>
        <dbReference type="RefSeq" id="XP_010270234.1"/>
    </source>
</evidence>
<dbReference type="PANTHER" id="PTHR13468:SF22">
    <property type="entry name" value="DEK DOMAIN-CONTAINING CHROMATIN-ASSOCIATED PROTEIN 3"/>
    <property type="match status" value="1"/>
</dbReference>
<dbReference type="PANTHER" id="PTHR13468">
    <property type="entry name" value="DEK PROTEIN"/>
    <property type="match status" value="1"/>
</dbReference>
<feature type="compositionally biased region" description="Basic residues" evidence="7">
    <location>
        <begin position="384"/>
        <end position="395"/>
    </location>
</feature>
<feature type="region of interest" description="Disordered" evidence="7">
    <location>
        <begin position="384"/>
        <end position="574"/>
    </location>
</feature>
<dbReference type="GeneID" id="104606629"/>